<accession>A0A2U2HA31</accession>
<sequence>MASICNDELALSGVLSGHDRKTLSLSALITSTMPFSSRLVLSALSSEARRFAFFLTANQF</sequence>
<reference evidence="1 2" key="1">
    <citation type="submission" date="2018-04" db="EMBL/GenBank/DDBJ databases">
        <title>Massilia violaceinigra sp. nov., a novel purple-pigmented bacterium isolated from Tianshan glacier, Xinjiang, China.</title>
        <authorList>
            <person name="Wang H."/>
        </authorList>
    </citation>
    <scope>NUCLEOTIDE SEQUENCE [LARGE SCALE GENOMIC DNA]</scope>
    <source>
        <strain evidence="1 2">B448-2</strain>
    </source>
</reference>
<proteinExistence type="predicted"/>
<evidence type="ECO:0000313" key="1">
    <source>
        <dbReference type="EMBL" id="PWF39486.1"/>
    </source>
</evidence>
<gene>
    <name evidence="1" type="ORF">C7C56_026830</name>
</gene>
<comment type="caution">
    <text evidence="1">The sequence shown here is derived from an EMBL/GenBank/DDBJ whole genome shotgun (WGS) entry which is preliminary data.</text>
</comment>
<dbReference type="Proteomes" id="UP000241421">
    <property type="component" value="Unassembled WGS sequence"/>
</dbReference>
<protein>
    <submittedName>
        <fullName evidence="1">Uncharacterized protein</fullName>
    </submittedName>
</protein>
<keyword evidence="2" id="KW-1185">Reference proteome</keyword>
<organism evidence="1 2">
    <name type="scientific">Massilia glaciei</name>
    <dbReference type="NCBI Taxonomy" id="1524097"/>
    <lineage>
        <taxon>Bacteria</taxon>
        <taxon>Pseudomonadati</taxon>
        <taxon>Pseudomonadota</taxon>
        <taxon>Betaproteobacteria</taxon>
        <taxon>Burkholderiales</taxon>
        <taxon>Oxalobacteraceae</taxon>
        <taxon>Telluria group</taxon>
        <taxon>Massilia</taxon>
    </lineage>
</organism>
<evidence type="ECO:0000313" key="2">
    <source>
        <dbReference type="Proteomes" id="UP000241421"/>
    </source>
</evidence>
<dbReference type="EMBL" id="PXWF02000338">
    <property type="protein sequence ID" value="PWF39486.1"/>
    <property type="molecule type" value="Genomic_DNA"/>
</dbReference>
<name>A0A2U2HA31_9BURK</name>
<dbReference type="AlphaFoldDB" id="A0A2U2HA31"/>